<comment type="caution">
    <text evidence="2">The sequence shown here is derived from an EMBL/GenBank/DDBJ whole genome shotgun (WGS) entry which is preliminary data.</text>
</comment>
<organism evidence="2 3">
    <name type="scientific">Archangium gephyra</name>
    <dbReference type="NCBI Taxonomy" id="48"/>
    <lineage>
        <taxon>Bacteria</taxon>
        <taxon>Pseudomonadati</taxon>
        <taxon>Myxococcota</taxon>
        <taxon>Myxococcia</taxon>
        <taxon>Myxococcales</taxon>
        <taxon>Cystobacterineae</taxon>
        <taxon>Archangiaceae</taxon>
        <taxon>Archangium</taxon>
    </lineage>
</organism>
<dbReference type="GO" id="GO:0003700">
    <property type="term" value="F:DNA-binding transcription factor activity"/>
    <property type="evidence" value="ECO:0007669"/>
    <property type="project" value="InterPro"/>
</dbReference>
<dbReference type="GO" id="GO:0046872">
    <property type="term" value="F:metal ion binding"/>
    <property type="evidence" value="ECO:0007669"/>
    <property type="project" value="UniProtKB-KW"/>
</dbReference>
<dbReference type="Pfam" id="PF01475">
    <property type="entry name" value="FUR"/>
    <property type="match status" value="1"/>
</dbReference>
<dbReference type="InterPro" id="IPR036388">
    <property type="entry name" value="WH-like_DNA-bd_sf"/>
</dbReference>
<comment type="cofactor">
    <cofactor evidence="1">
        <name>Zn(2+)</name>
        <dbReference type="ChEBI" id="CHEBI:29105"/>
    </cofactor>
    <text evidence="1">Binds 1 zinc ion per subunit.</text>
</comment>
<protein>
    <submittedName>
        <fullName evidence="2">Transcriptional repressor</fullName>
    </submittedName>
</protein>
<proteinExistence type="predicted"/>
<dbReference type="Gene3D" id="1.10.10.10">
    <property type="entry name" value="Winged helix-like DNA-binding domain superfamily/Winged helix DNA-binding domain"/>
    <property type="match status" value="1"/>
</dbReference>
<keyword evidence="1" id="KW-0862">Zinc</keyword>
<evidence type="ECO:0000256" key="1">
    <source>
        <dbReference type="PIRSR" id="PIRSR602481-1"/>
    </source>
</evidence>
<keyword evidence="1" id="KW-0479">Metal-binding</keyword>
<accession>A0A2W5V0S9</accession>
<dbReference type="AlphaFoldDB" id="A0A2W5V0S9"/>
<reference evidence="2 3" key="1">
    <citation type="submission" date="2017-08" db="EMBL/GenBank/DDBJ databases">
        <title>Infants hospitalized years apart are colonized by the same room-sourced microbial strains.</title>
        <authorList>
            <person name="Brooks B."/>
            <person name="Olm M.R."/>
            <person name="Firek B.A."/>
            <person name="Baker R."/>
            <person name="Thomas B.C."/>
            <person name="Morowitz M.J."/>
            <person name="Banfield J.F."/>
        </authorList>
    </citation>
    <scope>NUCLEOTIDE SEQUENCE [LARGE SCALE GENOMIC DNA]</scope>
    <source>
        <strain evidence="2">S2_003_000_R2_14</strain>
    </source>
</reference>
<sequence>MGLLESDDPRAGLSAGGTTVSVLQKQVYVYLALMVQMGQRVANAWRPRLRDAGLRVTRHRLTVLALLEAARWPMTHAELFEGFERGLVDRTTVFRNLMSLVGADLVTRADNGDHLWRYSLAGTPQPRAHFSCERCRAQTPLPPMTVTFASRRLPAAVASWQCAVQFVGLREFCN</sequence>
<evidence type="ECO:0000313" key="3">
    <source>
        <dbReference type="Proteomes" id="UP000249061"/>
    </source>
</evidence>
<gene>
    <name evidence="2" type="ORF">DI536_09745</name>
</gene>
<dbReference type="EMBL" id="QFQP01000006">
    <property type="protein sequence ID" value="PZR15048.1"/>
    <property type="molecule type" value="Genomic_DNA"/>
</dbReference>
<dbReference type="InterPro" id="IPR002481">
    <property type="entry name" value="FUR"/>
</dbReference>
<name>A0A2W5V0S9_9BACT</name>
<dbReference type="InterPro" id="IPR036390">
    <property type="entry name" value="WH_DNA-bd_sf"/>
</dbReference>
<feature type="binding site" evidence="1">
    <location>
        <position position="132"/>
    </location>
    <ligand>
        <name>Zn(2+)</name>
        <dbReference type="ChEBI" id="CHEBI:29105"/>
    </ligand>
</feature>
<feature type="binding site" evidence="1">
    <location>
        <position position="135"/>
    </location>
    <ligand>
        <name>Zn(2+)</name>
        <dbReference type="ChEBI" id="CHEBI:29105"/>
    </ligand>
</feature>
<dbReference type="SUPFAM" id="SSF46785">
    <property type="entry name" value="Winged helix' DNA-binding domain"/>
    <property type="match status" value="1"/>
</dbReference>
<dbReference type="Proteomes" id="UP000249061">
    <property type="component" value="Unassembled WGS sequence"/>
</dbReference>
<evidence type="ECO:0000313" key="2">
    <source>
        <dbReference type="EMBL" id="PZR15048.1"/>
    </source>
</evidence>